<dbReference type="InterPro" id="IPR015381">
    <property type="entry name" value="XLF-like_N"/>
</dbReference>
<comment type="caution">
    <text evidence="10">The sequence shown here is derived from an EMBL/GenBank/DDBJ whole genome shotgun (WGS) entry which is preliminary data.</text>
</comment>
<dbReference type="EMBL" id="CAJOBC010091584">
    <property type="protein sequence ID" value="CAF4402063.1"/>
    <property type="molecule type" value="Genomic_DNA"/>
</dbReference>
<dbReference type="GO" id="GO:0032807">
    <property type="term" value="C:DNA ligase IV complex"/>
    <property type="evidence" value="ECO:0007669"/>
    <property type="project" value="TreeGrafter"/>
</dbReference>
<dbReference type="Proteomes" id="UP000681722">
    <property type="component" value="Unassembled WGS sequence"/>
</dbReference>
<dbReference type="PANTHER" id="PTHR32235">
    <property type="entry name" value="NON-HOMOLOGOUS END-JOINING FACTOR 1"/>
    <property type="match status" value="1"/>
</dbReference>
<evidence type="ECO:0000313" key="11">
    <source>
        <dbReference type="EMBL" id="CAF4402063.1"/>
    </source>
</evidence>
<evidence type="ECO:0000256" key="8">
    <source>
        <dbReference type="SAM" id="MobiDB-lite"/>
    </source>
</evidence>
<keyword evidence="5" id="KW-0539">Nucleus</keyword>
<evidence type="ECO:0000256" key="7">
    <source>
        <dbReference type="ARBA" id="ARBA00044529"/>
    </source>
</evidence>
<dbReference type="Gene3D" id="1.10.287.450">
    <property type="entry name" value="Helix hairpin bin"/>
    <property type="match status" value="1"/>
</dbReference>
<comment type="similarity">
    <text evidence="6">Belongs to the XRCC4-XLF family. XLF subfamily.</text>
</comment>
<evidence type="ECO:0000256" key="3">
    <source>
        <dbReference type="ARBA" id="ARBA00023125"/>
    </source>
</evidence>
<feature type="non-terminal residue" evidence="10">
    <location>
        <position position="1"/>
    </location>
</feature>
<name>A0A815W5R8_9BILA</name>
<keyword evidence="12" id="KW-1185">Reference proteome</keyword>
<accession>A0A815W5R8</accession>
<keyword evidence="3" id="KW-0238">DNA-binding</keyword>
<evidence type="ECO:0000256" key="1">
    <source>
        <dbReference type="ARBA" id="ARBA00004123"/>
    </source>
</evidence>
<dbReference type="Proteomes" id="UP000663829">
    <property type="component" value="Unassembled WGS sequence"/>
</dbReference>
<sequence length="332" mass="39369">VSFEKFVESFEKSFEHESCIVVELNSSNLLLQNTNLSSAQNVDFHHNQIVCQPHFTNTSYEIAFYDNGIAYYEKMTEQDILRRLKVLNPKIEFKNIKSALDRIHTMLSESTQRDKHEIHVYLSTALVPTLLVELRGYIKDNYSFMYEFNCKKKEGEFYEQNYVKQIIMALGEREKRELELIRIIQAKDKELEDYRSQGTCQLQRSWLQTQTFNKEQFNRTTRLNRETQSVVTNPLGYAFNKDGQDLVECCLLRNEYMKVNNDYLIQSGQQQSGQQISPMKKTPQKRTQQPEIKEDLEDLIEEERRRSELDKQLKQQKLLDAEVVKKKKKTLF</sequence>
<evidence type="ECO:0000259" key="9">
    <source>
        <dbReference type="Pfam" id="PF09302"/>
    </source>
</evidence>
<evidence type="ECO:0000256" key="5">
    <source>
        <dbReference type="ARBA" id="ARBA00023242"/>
    </source>
</evidence>
<gene>
    <name evidence="10" type="ORF">GPM918_LOCUS38665</name>
    <name evidence="11" type="ORF">SRO942_LOCUS39503</name>
</gene>
<dbReference type="InterPro" id="IPR038051">
    <property type="entry name" value="XRCC4-like_N_sf"/>
</dbReference>
<evidence type="ECO:0000256" key="2">
    <source>
        <dbReference type="ARBA" id="ARBA00022763"/>
    </source>
</evidence>
<feature type="region of interest" description="Disordered" evidence="8">
    <location>
        <begin position="269"/>
        <end position="297"/>
    </location>
</feature>
<dbReference type="EMBL" id="CAJNOQ010025946">
    <property type="protein sequence ID" value="CAF1541673.1"/>
    <property type="molecule type" value="Genomic_DNA"/>
</dbReference>
<evidence type="ECO:0000313" key="12">
    <source>
        <dbReference type="Proteomes" id="UP000663829"/>
    </source>
</evidence>
<keyword evidence="2" id="KW-0227">DNA damage</keyword>
<dbReference type="GO" id="GO:0045027">
    <property type="term" value="F:DNA end binding"/>
    <property type="evidence" value="ECO:0007669"/>
    <property type="project" value="TreeGrafter"/>
</dbReference>
<dbReference type="InterPro" id="IPR052287">
    <property type="entry name" value="NHEJ_factor"/>
</dbReference>
<dbReference type="PANTHER" id="PTHR32235:SF1">
    <property type="entry name" value="NON-HOMOLOGOUS END-JOINING FACTOR 1"/>
    <property type="match status" value="1"/>
</dbReference>
<protein>
    <recommendedName>
        <fullName evidence="7">Non-homologous end-joining factor 1</fullName>
    </recommendedName>
</protein>
<dbReference type="OrthoDB" id="2155935at2759"/>
<reference evidence="10" key="1">
    <citation type="submission" date="2021-02" db="EMBL/GenBank/DDBJ databases">
        <authorList>
            <person name="Nowell W R."/>
        </authorList>
    </citation>
    <scope>NUCLEOTIDE SEQUENCE</scope>
</reference>
<dbReference type="Gene3D" id="2.170.210.10">
    <property type="entry name" value="DNA double-strand break repair and VJ recombination XRCC4, N-terminal"/>
    <property type="match status" value="1"/>
</dbReference>
<dbReference type="AlphaFoldDB" id="A0A815W5R8"/>
<proteinExistence type="inferred from homology"/>
<comment type="subcellular location">
    <subcellularLocation>
        <location evidence="1">Nucleus</location>
    </subcellularLocation>
</comment>
<evidence type="ECO:0000256" key="6">
    <source>
        <dbReference type="ARBA" id="ARBA00025747"/>
    </source>
</evidence>
<organism evidence="10 12">
    <name type="scientific">Didymodactylos carnosus</name>
    <dbReference type="NCBI Taxonomy" id="1234261"/>
    <lineage>
        <taxon>Eukaryota</taxon>
        <taxon>Metazoa</taxon>
        <taxon>Spiralia</taxon>
        <taxon>Gnathifera</taxon>
        <taxon>Rotifera</taxon>
        <taxon>Eurotatoria</taxon>
        <taxon>Bdelloidea</taxon>
        <taxon>Philodinida</taxon>
        <taxon>Philodinidae</taxon>
        <taxon>Didymodactylos</taxon>
    </lineage>
</organism>
<evidence type="ECO:0000313" key="10">
    <source>
        <dbReference type="EMBL" id="CAF1541673.1"/>
    </source>
</evidence>
<keyword evidence="4" id="KW-0234">DNA repair</keyword>
<evidence type="ECO:0000256" key="4">
    <source>
        <dbReference type="ARBA" id="ARBA00023204"/>
    </source>
</evidence>
<feature type="domain" description="XLF-like N-terminal" evidence="9">
    <location>
        <begin position="43"/>
        <end position="152"/>
    </location>
</feature>
<dbReference type="GO" id="GO:0006303">
    <property type="term" value="P:double-strand break repair via nonhomologous end joining"/>
    <property type="evidence" value="ECO:0007669"/>
    <property type="project" value="UniProtKB-ARBA"/>
</dbReference>
<dbReference type="Pfam" id="PF09302">
    <property type="entry name" value="XLF"/>
    <property type="match status" value="1"/>
</dbReference>